<dbReference type="PRINTS" id="PR00044">
    <property type="entry name" value="LEUZIPPRMYC"/>
</dbReference>
<dbReference type="GO" id="GO:0046983">
    <property type="term" value="F:protein dimerization activity"/>
    <property type="evidence" value="ECO:0007669"/>
    <property type="project" value="InterPro"/>
</dbReference>
<dbReference type="InterPro" id="IPR050433">
    <property type="entry name" value="Myc_transcription_factors"/>
</dbReference>
<dbReference type="GO" id="GO:0003700">
    <property type="term" value="F:DNA-binding transcription factor activity"/>
    <property type="evidence" value="ECO:0007669"/>
    <property type="project" value="InterPro"/>
</dbReference>
<accession>A0A9P0DC52</accession>
<dbReference type="OrthoDB" id="5964374at2759"/>
<evidence type="ECO:0000313" key="6">
    <source>
        <dbReference type="Proteomes" id="UP001152799"/>
    </source>
</evidence>
<evidence type="ECO:0000256" key="2">
    <source>
        <dbReference type="SAM" id="Coils"/>
    </source>
</evidence>
<evidence type="ECO:0000256" key="3">
    <source>
        <dbReference type="SAM" id="MobiDB-lite"/>
    </source>
</evidence>
<evidence type="ECO:0000259" key="4">
    <source>
        <dbReference type="PROSITE" id="PS50888"/>
    </source>
</evidence>
<dbReference type="Pfam" id="PF00010">
    <property type="entry name" value="HLH"/>
    <property type="match status" value="1"/>
</dbReference>
<feature type="region of interest" description="Disordered" evidence="3">
    <location>
        <begin position="358"/>
        <end position="407"/>
    </location>
</feature>
<gene>
    <name evidence="5" type="ORF">CEUTPL_LOCUS2346</name>
</gene>
<evidence type="ECO:0000256" key="1">
    <source>
        <dbReference type="ARBA" id="ARBA00023125"/>
    </source>
</evidence>
<dbReference type="SUPFAM" id="SSF47459">
    <property type="entry name" value="HLH, helix-loop-helix DNA-binding domain"/>
    <property type="match status" value="1"/>
</dbReference>
<dbReference type="FunFam" id="4.10.280.10:FF:000019">
    <property type="entry name" value="Myc proto-oncogene protein"/>
    <property type="match status" value="1"/>
</dbReference>
<dbReference type="GO" id="GO:0003677">
    <property type="term" value="F:DNA binding"/>
    <property type="evidence" value="ECO:0007669"/>
    <property type="project" value="UniProtKB-KW"/>
</dbReference>
<dbReference type="SMART" id="SM00353">
    <property type="entry name" value="HLH"/>
    <property type="match status" value="1"/>
</dbReference>
<dbReference type="Proteomes" id="UP001152799">
    <property type="component" value="Chromosome 10"/>
</dbReference>
<name>A0A9P0DC52_9CUCU</name>
<feature type="domain" description="BHLH" evidence="4">
    <location>
        <begin position="405"/>
        <end position="457"/>
    </location>
</feature>
<dbReference type="InterPro" id="IPR036638">
    <property type="entry name" value="HLH_DNA-bd_sf"/>
</dbReference>
<reference evidence="5" key="1">
    <citation type="submission" date="2022-01" db="EMBL/GenBank/DDBJ databases">
        <authorList>
            <person name="King R."/>
        </authorList>
    </citation>
    <scope>NUCLEOTIDE SEQUENCE</scope>
</reference>
<dbReference type="InterPro" id="IPR011598">
    <property type="entry name" value="bHLH_dom"/>
</dbReference>
<keyword evidence="2" id="KW-0175">Coiled coil</keyword>
<evidence type="ECO:0000313" key="5">
    <source>
        <dbReference type="EMBL" id="CAH1123335.1"/>
    </source>
</evidence>
<dbReference type="CDD" id="cd11400">
    <property type="entry name" value="bHLHzip_Myc"/>
    <property type="match status" value="1"/>
</dbReference>
<dbReference type="AlphaFoldDB" id="A0A9P0DC52"/>
<keyword evidence="1" id="KW-0238">DNA-binding</keyword>
<dbReference type="Gene3D" id="4.10.280.10">
    <property type="entry name" value="Helix-loop-helix DNA-binding domain"/>
    <property type="match status" value="1"/>
</dbReference>
<feature type="compositionally biased region" description="Acidic residues" evidence="3">
    <location>
        <begin position="233"/>
        <end position="256"/>
    </location>
</feature>
<proteinExistence type="predicted"/>
<sequence length="493" mass="56460">MMIEKMSESIFESTLPMTVEQFGTSPLINYPLTLNDEIRVEEDSFLADDHWKKFELDFPELSDIDDIFKELDNGGSFNSWQWTNEEAKEDVFLNHDCMWAGHCGSKEHSEEAKLLSCMAPPQPPIIKQEMCPPPPVNPKTSTNQQSLLKPSVKAMNSTFVPANMLQHTPQTPPESDDEENKASNSLLKILNDAINECDLDEDSDLTEYFEGKEVEVKEEPADDTEVVLVEKVDQEEEEEDEEEQEDTESDEPEQEQMDYEAFRLRTQMAAENDHSYYKDKDSAMMLHSNYGLDTPSDSEDDEEIDVVSVSEKYTNTARIALSMPTNPSSRDKHQLQRRVATAMSRQRINTGIKTILPVVRNPEPQPSKPTSNRRGVKRGRNGRNSGGYKRRRTANKVIEEHEPADKRHLHNDMERQRRVDLRIAFDNLKAVVPEVSGTKKIAKVNILLQASQYCYYLTGSNANYTKQLEDLKKKQVELRAKVSQLRRNLAANR</sequence>
<feature type="region of interest" description="Disordered" evidence="3">
    <location>
        <begin position="214"/>
        <end position="256"/>
    </location>
</feature>
<keyword evidence="6" id="KW-1185">Reference proteome</keyword>
<protein>
    <recommendedName>
        <fullName evidence="4">BHLH domain-containing protein</fullName>
    </recommendedName>
</protein>
<organism evidence="5 6">
    <name type="scientific">Ceutorhynchus assimilis</name>
    <name type="common">cabbage seed weevil</name>
    <dbReference type="NCBI Taxonomy" id="467358"/>
    <lineage>
        <taxon>Eukaryota</taxon>
        <taxon>Metazoa</taxon>
        <taxon>Ecdysozoa</taxon>
        <taxon>Arthropoda</taxon>
        <taxon>Hexapoda</taxon>
        <taxon>Insecta</taxon>
        <taxon>Pterygota</taxon>
        <taxon>Neoptera</taxon>
        <taxon>Endopterygota</taxon>
        <taxon>Coleoptera</taxon>
        <taxon>Polyphaga</taxon>
        <taxon>Cucujiformia</taxon>
        <taxon>Curculionidae</taxon>
        <taxon>Ceutorhynchinae</taxon>
        <taxon>Ceutorhynchus</taxon>
    </lineage>
</organism>
<feature type="compositionally biased region" description="Basic and acidic residues" evidence="3">
    <location>
        <begin position="397"/>
        <end position="407"/>
    </location>
</feature>
<dbReference type="PROSITE" id="PS50888">
    <property type="entry name" value="BHLH"/>
    <property type="match status" value="1"/>
</dbReference>
<dbReference type="InterPro" id="IPR002418">
    <property type="entry name" value="Tscrpt_reg_Myc"/>
</dbReference>
<dbReference type="EMBL" id="OU892286">
    <property type="protein sequence ID" value="CAH1123335.1"/>
    <property type="molecule type" value="Genomic_DNA"/>
</dbReference>
<feature type="coiled-coil region" evidence="2">
    <location>
        <begin position="461"/>
        <end position="488"/>
    </location>
</feature>
<dbReference type="PANTHER" id="PTHR45851">
    <property type="entry name" value="MYC PROTO-ONCOGENE"/>
    <property type="match status" value="1"/>
</dbReference>